<evidence type="ECO:0000313" key="3">
    <source>
        <dbReference type="Proteomes" id="UP000006403"/>
    </source>
</evidence>
<dbReference type="EMBL" id="AMBL01000017">
    <property type="protein sequence ID" value="EJY46607.1"/>
    <property type="molecule type" value="Genomic_DNA"/>
</dbReference>
<dbReference type="SUPFAM" id="SSF55804">
    <property type="entry name" value="Phoshotransferase/anion transport protein"/>
    <property type="match status" value="1"/>
</dbReference>
<accession>J7CWU4</accession>
<keyword evidence="2" id="KW-0670">Pyruvate</keyword>
<dbReference type="PANTHER" id="PTHR47738:SF3">
    <property type="entry name" value="PHOSPHOTRANSFERASE SYSTEM MANNITOL_FRUCTOSE-SPECIFIC IIA DOMAIN CONTAINING PROTEIN"/>
    <property type="match status" value="1"/>
</dbReference>
<protein>
    <submittedName>
        <fullName evidence="2">Phosphoenolpyruvate-dependent sugar phosphotransferase system, EIIA 2</fullName>
    </submittedName>
</protein>
<gene>
    <name evidence="2" type="ORF">HMPREF1348_00806</name>
</gene>
<dbReference type="InterPro" id="IPR002178">
    <property type="entry name" value="PTS_EIIA_type-2_dom"/>
</dbReference>
<feature type="domain" description="PTS EIIA type-2" evidence="1">
    <location>
        <begin position="23"/>
        <end position="169"/>
    </location>
</feature>
<dbReference type="InterPro" id="IPR051541">
    <property type="entry name" value="PTS_SugarTrans_NitroReg"/>
</dbReference>
<dbReference type="GO" id="GO:0016740">
    <property type="term" value="F:transferase activity"/>
    <property type="evidence" value="ECO:0007669"/>
    <property type="project" value="UniProtKB-KW"/>
</dbReference>
<dbReference type="AlphaFoldDB" id="J7CWU4"/>
<dbReference type="HOGENOM" id="CLU_072531_6_0_9"/>
<dbReference type="Proteomes" id="UP000006403">
    <property type="component" value="Unassembled WGS sequence"/>
</dbReference>
<dbReference type="PATRIC" id="fig|1134806.3.peg.765"/>
<dbReference type="Pfam" id="PF00359">
    <property type="entry name" value="PTS_EIIA_2"/>
    <property type="match status" value="1"/>
</dbReference>
<name>J7CWU4_ENTFC</name>
<reference evidence="2 3" key="1">
    <citation type="submission" date="2012-04" db="EMBL/GenBank/DDBJ databases">
        <authorList>
            <person name="Weinstock G."/>
            <person name="Sodergren E."/>
            <person name="Lobos E.A."/>
            <person name="Fulton L."/>
            <person name="Fulton R."/>
            <person name="Courtney L."/>
            <person name="Fronick C."/>
            <person name="O'Laughlin M."/>
            <person name="Godfrey J."/>
            <person name="Wilson R.M."/>
            <person name="Miner T."/>
            <person name="Farmer C."/>
            <person name="Delehaunty K."/>
            <person name="Cordes M."/>
            <person name="Minx P."/>
            <person name="Tomlinson C."/>
            <person name="Chen J."/>
            <person name="Wollam A."/>
            <person name="Pepin K.H."/>
            <person name="Bhonagiri V."/>
            <person name="Zhang X."/>
            <person name="Suruliraj S."/>
            <person name="Warren W."/>
            <person name="Mitreva M."/>
            <person name="Mardis E.R."/>
            <person name="Wilson R.K."/>
        </authorList>
    </citation>
    <scope>NUCLEOTIDE SEQUENCE [LARGE SCALE GENOMIC DNA]</scope>
    <source>
        <strain evidence="2 3">505</strain>
    </source>
</reference>
<dbReference type="CDD" id="cd00211">
    <property type="entry name" value="PTS_IIA_fru"/>
    <property type="match status" value="1"/>
</dbReference>
<proteinExistence type="predicted"/>
<organism evidence="2 3">
    <name type="scientific">Enterococcus faecium 505</name>
    <dbReference type="NCBI Taxonomy" id="1134806"/>
    <lineage>
        <taxon>Bacteria</taxon>
        <taxon>Bacillati</taxon>
        <taxon>Bacillota</taxon>
        <taxon>Bacilli</taxon>
        <taxon>Lactobacillales</taxon>
        <taxon>Enterococcaceae</taxon>
        <taxon>Enterococcus</taxon>
    </lineage>
</organism>
<comment type="caution">
    <text evidence="2">The sequence shown here is derived from an EMBL/GenBank/DDBJ whole genome shotgun (WGS) entry which is preliminary data.</text>
</comment>
<sequence>MNLVEHEINKLNQKEGGEMEYKEMFVPSLIQLTVDVKNKEEAFLIAAQRLEKMGYVNENYLNGLIAREREFPTGLITKYLNIALPHSECEYVEKPFVFVMQLKNPIYFYQMGDNQEMIVENLFFLGIKEPKEQVGLLQTFMNLFMDETFVENYKKQKTPQKIYELITNYI</sequence>
<dbReference type="InterPro" id="IPR016152">
    <property type="entry name" value="PTrfase/Anion_transptr"/>
</dbReference>
<dbReference type="PROSITE" id="PS51094">
    <property type="entry name" value="PTS_EIIA_TYPE_2"/>
    <property type="match status" value="1"/>
</dbReference>
<keyword evidence="2" id="KW-0808">Transferase</keyword>
<evidence type="ECO:0000259" key="1">
    <source>
        <dbReference type="PROSITE" id="PS51094"/>
    </source>
</evidence>
<dbReference type="Gene3D" id="3.40.930.10">
    <property type="entry name" value="Mannitol-specific EII, Chain A"/>
    <property type="match status" value="1"/>
</dbReference>
<evidence type="ECO:0000313" key="2">
    <source>
        <dbReference type="EMBL" id="EJY46607.1"/>
    </source>
</evidence>
<dbReference type="PANTHER" id="PTHR47738">
    <property type="entry name" value="PTS SYSTEM FRUCTOSE-LIKE EIIA COMPONENT-RELATED"/>
    <property type="match status" value="1"/>
</dbReference>